<dbReference type="OrthoDB" id="7596589at2"/>
<reference evidence="2 3" key="1">
    <citation type="submission" date="2016-09" db="EMBL/GenBank/DDBJ databases">
        <title>Metabolic pathway, cell adaptation mechanisms and a novel monoxygenase revealed through proteogenomic-transcription analysis of a Sphingomonas haloaromaticamans strain degrading the fungicide ortho-phenylphenol.</title>
        <authorList>
            <person name="Perruchon C."/>
            <person name="Papadopoulou E.S."/>
            <person name="Rousidou C."/>
            <person name="Vasileiadis S."/>
            <person name="Tanou G."/>
            <person name="Amoutzias G."/>
            <person name="Molassiotis A."/>
            <person name="Karpouzas D.G."/>
        </authorList>
    </citation>
    <scope>NUCLEOTIDE SEQUENCE [LARGE SCALE GENOMIC DNA]</scope>
    <source>
        <strain evidence="2 3">P3</strain>
    </source>
</reference>
<protein>
    <recommendedName>
        <fullName evidence="4">Lipoprotein</fullName>
    </recommendedName>
</protein>
<feature type="chain" id="PRO_5010167458" description="Lipoprotein" evidence="1">
    <location>
        <begin position="23"/>
        <end position="136"/>
    </location>
</feature>
<dbReference type="RefSeq" id="WP_015458967.1">
    <property type="nucleotide sequence ID" value="NZ_MIPT01000001.1"/>
</dbReference>
<sequence>MRNLHLVAALAASMTIGGCAYAADSKADAPLSEAAQKALAGYEPVGTANCIPLSQVRSSRIIDPTAIIYEITSNRLYVNQPAGGRCTGLRKDRALVTRITTGNLCNLDLVTVIDPPSPIQYGACPLGTFTEYRKKQ</sequence>
<evidence type="ECO:0000313" key="3">
    <source>
        <dbReference type="Proteomes" id="UP000179467"/>
    </source>
</evidence>
<evidence type="ECO:0000256" key="1">
    <source>
        <dbReference type="SAM" id="SignalP"/>
    </source>
</evidence>
<dbReference type="EMBL" id="MIPT01000001">
    <property type="protein sequence ID" value="OHT18327.1"/>
    <property type="molecule type" value="Genomic_DNA"/>
</dbReference>
<gene>
    <name evidence="2" type="ORF">BHE75_00298</name>
</gene>
<comment type="caution">
    <text evidence="2">The sequence shown here is derived from an EMBL/GenBank/DDBJ whole genome shotgun (WGS) entry which is preliminary data.</text>
</comment>
<evidence type="ECO:0000313" key="2">
    <source>
        <dbReference type="EMBL" id="OHT18327.1"/>
    </source>
</evidence>
<evidence type="ECO:0008006" key="4">
    <source>
        <dbReference type="Google" id="ProtNLM"/>
    </source>
</evidence>
<accession>A0A1S1H8A7</accession>
<dbReference type="Proteomes" id="UP000179467">
    <property type="component" value="Unassembled WGS sequence"/>
</dbReference>
<keyword evidence="3" id="KW-1185">Reference proteome</keyword>
<keyword evidence="1" id="KW-0732">Signal</keyword>
<name>A0A1S1H8A7_9SPHN</name>
<organism evidence="2 3">
    <name type="scientific">Edaphosphingomonas haloaromaticamans</name>
    <dbReference type="NCBI Taxonomy" id="653954"/>
    <lineage>
        <taxon>Bacteria</taxon>
        <taxon>Pseudomonadati</taxon>
        <taxon>Pseudomonadota</taxon>
        <taxon>Alphaproteobacteria</taxon>
        <taxon>Sphingomonadales</taxon>
        <taxon>Rhizorhabdaceae</taxon>
        <taxon>Edaphosphingomonas</taxon>
    </lineage>
</organism>
<feature type="signal peptide" evidence="1">
    <location>
        <begin position="1"/>
        <end position="22"/>
    </location>
</feature>
<dbReference type="PROSITE" id="PS51257">
    <property type="entry name" value="PROKAR_LIPOPROTEIN"/>
    <property type="match status" value="1"/>
</dbReference>
<dbReference type="AlphaFoldDB" id="A0A1S1H8A7"/>
<proteinExistence type="predicted"/>